<organism evidence="2 3">
    <name type="scientific">Gigaspora margarita</name>
    <dbReference type="NCBI Taxonomy" id="4874"/>
    <lineage>
        <taxon>Eukaryota</taxon>
        <taxon>Fungi</taxon>
        <taxon>Fungi incertae sedis</taxon>
        <taxon>Mucoromycota</taxon>
        <taxon>Glomeromycotina</taxon>
        <taxon>Glomeromycetes</taxon>
        <taxon>Diversisporales</taxon>
        <taxon>Gigasporaceae</taxon>
        <taxon>Gigaspora</taxon>
    </lineage>
</organism>
<accession>A0ABN7UN04</accession>
<protein>
    <submittedName>
        <fullName evidence="2">17629_t:CDS:1</fullName>
    </submittedName>
</protein>
<sequence length="381" mass="43670">MGMGVVCPSSMVNRQTQISRVETIKKYGTKVVDGALAAMKYKEGYVLYLDNDNTSCTNVTDDSIPVMPKPYECWSPNNLNIKLIVDYTQDFKFPDMAITQIGMSRSISRALFLMQSFWSYMASQLAGKPFMNSWEFRIYIVWSLISAIIFPSTKWLTERFLSRYYNLVGRKLFFLLSSIEENKSSQETILRIRYFIEMNGLLIIGVCLVSVGLFIIDIDAITISYINNRRFYVDLLTVHVNIGTAIIWVSISLIVYPRYYMIGLHGSKALSEKSLQKMLIAVDKTVITVKRPLTYDVGHLNTSPPINLSYRFLSQPTPQSDATLLRFSPIPNDTSTFSNSKTGIEDDHSSINDLRGKQQRVQFEMFRDDLTPSTFNQHYDY</sequence>
<name>A0ABN7UN04_GIGMA</name>
<keyword evidence="3" id="KW-1185">Reference proteome</keyword>
<evidence type="ECO:0000313" key="2">
    <source>
        <dbReference type="EMBL" id="CAG8633857.1"/>
    </source>
</evidence>
<dbReference type="EMBL" id="CAJVQB010004367">
    <property type="protein sequence ID" value="CAG8633857.1"/>
    <property type="molecule type" value="Genomic_DNA"/>
</dbReference>
<keyword evidence="1" id="KW-0812">Transmembrane</keyword>
<proteinExistence type="predicted"/>
<feature type="transmembrane region" description="Helical" evidence="1">
    <location>
        <begin position="238"/>
        <end position="256"/>
    </location>
</feature>
<dbReference type="Proteomes" id="UP000789901">
    <property type="component" value="Unassembled WGS sequence"/>
</dbReference>
<feature type="transmembrane region" description="Helical" evidence="1">
    <location>
        <begin position="201"/>
        <end position="226"/>
    </location>
</feature>
<comment type="caution">
    <text evidence="2">The sequence shown here is derived from an EMBL/GenBank/DDBJ whole genome shotgun (WGS) entry which is preliminary data.</text>
</comment>
<evidence type="ECO:0000313" key="3">
    <source>
        <dbReference type="Proteomes" id="UP000789901"/>
    </source>
</evidence>
<gene>
    <name evidence="2" type="ORF">GMARGA_LOCUS8476</name>
</gene>
<reference evidence="2 3" key="1">
    <citation type="submission" date="2021-06" db="EMBL/GenBank/DDBJ databases">
        <authorList>
            <person name="Kallberg Y."/>
            <person name="Tangrot J."/>
            <person name="Rosling A."/>
        </authorList>
    </citation>
    <scope>NUCLEOTIDE SEQUENCE [LARGE SCALE GENOMIC DNA]</scope>
    <source>
        <strain evidence="2 3">120-4 pot B 10/14</strain>
    </source>
</reference>
<feature type="transmembrane region" description="Helical" evidence="1">
    <location>
        <begin position="139"/>
        <end position="157"/>
    </location>
</feature>
<evidence type="ECO:0000256" key="1">
    <source>
        <dbReference type="SAM" id="Phobius"/>
    </source>
</evidence>
<keyword evidence="1" id="KW-0472">Membrane</keyword>
<keyword evidence="1" id="KW-1133">Transmembrane helix</keyword>